<dbReference type="OrthoDB" id="5596566at2759"/>
<dbReference type="EMBL" id="CAJVPI010000115">
    <property type="protein sequence ID" value="CAG8482866.1"/>
    <property type="molecule type" value="Genomic_DNA"/>
</dbReference>
<feature type="region of interest" description="Disordered" evidence="1">
    <location>
        <begin position="127"/>
        <end position="176"/>
    </location>
</feature>
<evidence type="ECO:0000256" key="1">
    <source>
        <dbReference type="SAM" id="MobiDB-lite"/>
    </source>
</evidence>
<feature type="compositionally biased region" description="Basic and acidic residues" evidence="1">
    <location>
        <begin position="127"/>
        <end position="137"/>
    </location>
</feature>
<accession>A0A9N8WAW7</accession>
<proteinExistence type="predicted"/>
<gene>
    <name evidence="2" type="ORF">PBRASI_LOCUS1679</name>
</gene>
<dbReference type="Proteomes" id="UP000789739">
    <property type="component" value="Unassembled WGS sequence"/>
</dbReference>
<feature type="region of interest" description="Disordered" evidence="1">
    <location>
        <begin position="188"/>
        <end position="223"/>
    </location>
</feature>
<reference evidence="2" key="1">
    <citation type="submission" date="2021-06" db="EMBL/GenBank/DDBJ databases">
        <authorList>
            <person name="Kallberg Y."/>
            <person name="Tangrot J."/>
            <person name="Rosling A."/>
        </authorList>
    </citation>
    <scope>NUCLEOTIDE SEQUENCE</scope>
    <source>
        <strain evidence="2">BR232B</strain>
    </source>
</reference>
<feature type="compositionally biased region" description="Low complexity" evidence="1">
    <location>
        <begin position="205"/>
        <end position="216"/>
    </location>
</feature>
<evidence type="ECO:0000313" key="3">
    <source>
        <dbReference type="Proteomes" id="UP000789739"/>
    </source>
</evidence>
<protein>
    <submittedName>
        <fullName evidence="2">2961_t:CDS:1</fullName>
    </submittedName>
</protein>
<organism evidence="2 3">
    <name type="scientific">Paraglomus brasilianum</name>
    <dbReference type="NCBI Taxonomy" id="144538"/>
    <lineage>
        <taxon>Eukaryota</taxon>
        <taxon>Fungi</taxon>
        <taxon>Fungi incertae sedis</taxon>
        <taxon>Mucoromycota</taxon>
        <taxon>Glomeromycotina</taxon>
        <taxon>Glomeromycetes</taxon>
        <taxon>Paraglomerales</taxon>
        <taxon>Paraglomeraceae</taxon>
        <taxon>Paraglomus</taxon>
    </lineage>
</organism>
<comment type="caution">
    <text evidence="2">The sequence shown here is derived from an EMBL/GenBank/DDBJ whole genome shotgun (WGS) entry which is preliminary data.</text>
</comment>
<evidence type="ECO:0000313" key="2">
    <source>
        <dbReference type="EMBL" id="CAG8482866.1"/>
    </source>
</evidence>
<dbReference type="AlphaFoldDB" id="A0A9N8WAW7"/>
<sequence length="235" mass="26158">MPIVEGILAIIYIDIGRYLMAGIYPIKVATLSAFTDFAKLRFFCITDNEPYDPSTYFQFTEEKEFTEATQSTDEVYNDLVNIRLDDLELSLSTVSLEDRLNLGNGSLGGFNEMLNILGPIMPKSTRSVKETLTKKSQNENTNRPPIQAKKPPTRGFTVSQSSRLESAKSTTQPTMEIKGEVIDDFLKSLDENEATQPARSRIRKPSTPSSSSTTIKDGVPSVNDMEKLLDDILGE</sequence>
<feature type="compositionally biased region" description="Polar residues" evidence="1">
    <location>
        <begin position="156"/>
        <end position="174"/>
    </location>
</feature>
<keyword evidence="3" id="KW-1185">Reference proteome</keyword>
<name>A0A9N8WAW7_9GLOM</name>